<dbReference type="AlphaFoldDB" id="A0A926I0E7"/>
<keyword evidence="4" id="KW-0521">NADP</keyword>
<dbReference type="RefSeq" id="WP_177717609.1">
    <property type="nucleotide sequence ID" value="NZ_JACRSQ010000001.1"/>
</dbReference>
<dbReference type="InterPro" id="IPR016205">
    <property type="entry name" value="Glycerol_DH"/>
</dbReference>
<keyword evidence="11" id="KW-1185">Reference proteome</keyword>
<protein>
    <submittedName>
        <fullName evidence="10">Sn-glycerol-1-phosphate dehydrogenase</fullName>
    </submittedName>
</protein>
<keyword evidence="2" id="KW-0444">Lipid biosynthesis</keyword>
<evidence type="ECO:0000256" key="6">
    <source>
        <dbReference type="ARBA" id="ARBA00023027"/>
    </source>
</evidence>
<dbReference type="Proteomes" id="UP000657006">
    <property type="component" value="Unassembled WGS sequence"/>
</dbReference>
<name>A0A926I0E7_9FIRM</name>
<evidence type="ECO:0000313" key="10">
    <source>
        <dbReference type="EMBL" id="MBC8542135.1"/>
    </source>
</evidence>
<keyword evidence="1" id="KW-0963">Cytoplasm</keyword>
<sequence>MIPFQTMSITDFVNTTFPCDCGKEHRMDMDRIMVSEGAIQDIPDLMAQYGYVKAYLIADENTWKAAGQTVETCILESGRTCQRFIFHGESVVPDEQAMGSLLMDIPVDCDVVIAIGSGTLNDMGRFLSYKLGLDYFIVATAPSVDGFASGVAALITDNLKTTYPAHVPKAFIGDLSVLSQAPMETIVAGVGDIIGKYTSLCDWKMSAIINGEYYCPVLVDLVEEAVKRVCESKAGLQSREPEAIRSLTEALLLSGIAMGYAGNSRPASGSEHHMSHFWEMDFLFRGKKAVLHGIKVGIGTVVSCKLYEYLRSLSLEEIKGRQMEREPFNRQRWEKEMRRVYQSAADGIIRLEVEAEKNEESKRAVRIKSIQDHWTQIQNEAKRLPGTAQIEALLASMGGPIRPGQVGLSRETVYDSILYAKEVRNRYTILQLLWDIGLLEDAAGKIVDDLYS</sequence>
<keyword evidence="6" id="KW-0520">NAD</keyword>
<dbReference type="EMBL" id="JACRSQ010000001">
    <property type="protein sequence ID" value="MBC8542135.1"/>
    <property type="molecule type" value="Genomic_DNA"/>
</dbReference>
<dbReference type="GO" id="GO:0016614">
    <property type="term" value="F:oxidoreductase activity, acting on CH-OH group of donors"/>
    <property type="evidence" value="ECO:0007669"/>
    <property type="project" value="InterPro"/>
</dbReference>
<dbReference type="CDD" id="cd08175">
    <property type="entry name" value="G1PDH"/>
    <property type="match status" value="1"/>
</dbReference>
<evidence type="ECO:0000256" key="8">
    <source>
        <dbReference type="ARBA" id="ARBA00023209"/>
    </source>
</evidence>
<proteinExistence type="predicted"/>
<dbReference type="Gene3D" id="1.20.1090.10">
    <property type="entry name" value="Dehydroquinate synthase-like - alpha domain"/>
    <property type="match status" value="1"/>
</dbReference>
<evidence type="ECO:0000256" key="7">
    <source>
        <dbReference type="ARBA" id="ARBA00023098"/>
    </source>
</evidence>
<evidence type="ECO:0000256" key="2">
    <source>
        <dbReference type="ARBA" id="ARBA00022516"/>
    </source>
</evidence>
<dbReference type="PANTHER" id="PTHR43616">
    <property type="entry name" value="GLYCEROL DEHYDROGENASE"/>
    <property type="match status" value="1"/>
</dbReference>
<gene>
    <name evidence="10" type="ORF">H8730_01040</name>
</gene>
<keyword evidence="3" id="KW-0479">Metal-binding</keyword>
<accession>A0A926I0E7</accession>
<dbReference type="GO" id="GO:0005829">
    <property type="term" value="C:cytosol"/>
    <property type="evidence" value="ECO:0007669"/>
    <property type="project" value="TreeGrafter"/>
</dbReference>
<dbReference type="GO" id="GO:0046872">
    <property type="term" value="F:metal ion binding"/>
    <property type="evidence" value="ECO:0007669"/>
    <property type="project" value="UniProtKB-KW"/>
</dbReference>
<evidence type="ECO:0000256" key="3">
    <source>
        <dbReference type="ARBA" id="ARBA00022723"/>
    </source>
</evidence>
<evidence type="ECO:0000313" key="11">
    <source>
        <dbReference type="Proteomes" id="UP000657006"/>
    </source>
</evidence>
<evidence type="ECO:0000256" key="1">
    <source>
        <dbReference type="ARBA" id="ARBA00022490"/>
    </source>
</evidence>
<evidence type="ECO:0000256" key="4">
    <source>
        <dbReference type="ARBA" id="ARBA00022857"/>
    </source>
</evidence>
<keyword evidence="5" id="KW-0560">Oxidoreductase</keyword>
<keyword evidence="8" id="KW-0594">Phospholipid biosynthesis</keyword>
<evidence type="ECO:0000256" key="5">
    <source>
        <dbReference type="ARBA" id="ARBA00023002"/>
    </source>
</evidence>
<dbReference type="PANTHER" id="PTHR43616:SF5">
    <property type="entry name" value="GLYCEROL DEHYDROGENASE 1"/>
    <property type="match status" value="1"/>
</dbReference>
<dbReference type="SUPFAM" id="SSF56796">
    <property type="entry name" value="Dehydroquinate synthase-like"/>
    <property type="match status" value="1"/>
</dbReference>
<evidence type="ECO:0000256" key="9">
    <source>
        <dbReference type="ARBA" id="ARBA00023264"/>
    </source>
</evidence>
<dbReference type="InterPro" id="IPR032837">
    <property type="entry name" value="G1PDH"/>
</dbReference>
<reference evidence="10" key="1">
    <citation type="submission" date="2020-08" db="EMBL/GenBank/DDBJ databases">
        <title>Genome public.</title>
        <authorList>
            <person name="Liu C."/>
            <person name="Sun Q."/>
        </authorList>
    </citation>
    <scope>NUCLEOTIDE SEQUENCE</scope>
    <source>
        <strain evidence="10">NSJ-32</strain>
    </source>
</reference>
<dbReference type="Gene3D" id="3.40.50.1970">
    <property type="match status" value="1"/>
</dbReference>
<dbReference type="GO" id="GO:0008654">
    <property type="term" value="P:phospholipid biosynthetic process"/>
    <property type="evidence" value="ECO:0007669"/>
    <property type="project" value="UniProtKB-KW"/>
</dbReference>
<organism evidence="10 11">
    <name type="scientific">Bianquea renquensis</name>
    <dbReference type="NCBI Taxonomy" id="2763661"/>
    <lineage>
        <taxon>Bacteria</taxon>
        <taxon>Bacillati</taxon>
        <taxon>Bacillota</taxon>
        <taxon>Clostridia</taxon>
        <taxon>Eubacteriales</taxon>
        <taxon>Bianqueaceae</taxon>
        <taxon>Bianquea</taxon>
    </lineage>
</organism>
<comment type="caution">
    <text evidence="10">The sequence shown here is derived from an EMBL/GenBank/DDBJ whole genome shotgun (WGS) entry which is preliminary data.</text>
</comment>
<dbReference type="Pfam" id="PF13685">
    <property type="entry name" value="Fe-ADH_2"/>
    <property type="match status" value="1"/>
</dbReference>
<keyword evidence="9" id="KW-1208">Phospholipid metabolism</keyword>
<keyword evidence="7" id="KW-0443">Lipid metabolism</keyword>